<dbReference type="Proteomes" id="UP000050443">
    <property type="component" value="Unassembled WGS sequence"/>
</dbReference>
<protein>
    <submittedName>
        <fullName evidence="1">Uncharacterized protein</fullName>
    </submittedName>
</protein>
<dbReference type="STRING" id="362413.RC62_4495"/>
<dbReference type="RefSeq" id="WP_055094173.1">
    <property type="nucleotide sequence ID" value="NZ_JRLF01000009.1"/>
</dbReference>
<dbReference type="PATRIC" id="fig|362413.3.peg.4413"/>
<organism evidence="1 2">
    <name type="scientific">Flavobacterium aquidurense</name>
    <dbReference type="NCBI Taxonomy" id="362413"/>
    <lineage>
        <taxon>Bacteria</taxon>
        <taxon>Pseudomonadati</taxon>
        <taxon>Bacteroidota</taxon>
        <taxon>Flavobacteriia</taxon>
        <taxon>Flavobacteriales</taxon>
        <taxon>Flavobacteriaceae</taxon>
        <taxon>Flavobacterium</taxon>
    </lineage>
</organism>
<name>A0A0Q0W3C6_9FLAO</name>
<dbReference type="AlphaFoldDB" id="A0A0Q0W3C6"/>
<evidence type="ECO:0000313" key="1">
    <source>
        <dbReference type="EMBL" id="KQB41120.1"/>
    </source>
</evidence>
<dbReference type="EMBL" id="JRLF01000009">
    <property type="protein sequence ID" value="KQB41120.1"/>
    <property type="molecule type" value="Genomic_DNA"/>
</dbReference>
<proteinExistence type="predicted"/>
<sequence>MLGFSAIGGGLTGLNEFKSQPSYIPQTPSPLINSLELRPITPLNVNPSLVIPKFIIPTRNIIPPTSYAPKFKPQFKG</sequence>
<reference evidence="1 2" key="1">
    <citation type="submission" date="2014-09" db="EMBL/GenBank/DDBJ databases">
        <title>Genome sequence of Flavobacterium aquidurense RC62.</title>
        <authorList>
            <person name="Kim J.F."/>
            <person name="Kwak M.-J."/>
        </authorList>
    </citation>
    <scope>NUCLEOTIDE SEQUENCE [LARGE SCALE GENOMIC DNA]</scope>
    <source>
        <strain evidence="1 2">RC62</strain>
    </source>
</reference>
<evidence type="ECO:0000313" key="2">
    <source>
        <dbReference type="Proteomes" id="UP000050443"/>
    </source>
</evidence>
<accession>A0A0Q0W3C6</accession>
<gene>
    <name evidence="1" type="ORF">RC62_4495</name>
</gene>
<comment type="caution">
    <text evidence="1">The sequence shown here is derived from an EMBL/GenBank/DDBJ whole genome shotgun (WGS) entry which is preliminary data.</text>
</comment>